<proteinExistence type="predicted"/>
<dbReference type="Proteomes" id="UP001500454">
    <property type="component" value="Unassembled WGS sequence"/>
</dbReference>
<keyword evidence="2" id="KW-1185">Reference proteome</keyword>
<organism evidence="1 2">
    <name type="scientific">Hymenobacter koreensis</name>
    <dbReference type="NCBI Taxonomy" id="1084523"/>
    <lineage>
        <taxon>Bacteria</taxon>
        <taxon>Pseudomonadati</taxon>
        <taxon>Bacteroidota</taxon>
        <taxon>Cytophagia</taxon>
        <taxon>Cytophagales</taxon>
        <taxon>Hymenobacteraceae</taxon>
        <taxon>Hymenobacter</taxon>
    </lineage>
</organism>
<evidence type="ECO:0000313" key="2">
    <source>
        <dbReference type="Proteomes" id="UP001500454"/>
    </source>
</evidence>
<reference evidence="2" key="1">
    <citation type="journal article" date="2019" name="Int. J. Syst. Evol. Microbiol.">
        <title>The Global Catalogue of Microorganisms (GCM) 10K type strain sequencing project: providing services to taxonomists for standard genome sequencing and annotation.</title>
        <authorList>
            <consortium name="The Broad Institute Genomics Platform"/>
            <consortium name="The Broad Institute Genome Sequencing Center for Infectious Disease"/>
            <person name="Wu L."/>
            <person name="Ma J."/>
        </authorList>
    </citation>
    <scope>NUCLEOTIDE SEQUENCE [LARGE SCALE GENOMIC DNA]</scope>
    <source>
        <strain evidence="2">JCM 17924</strain>
    </source>
</reference>
<protein>
    <submittedName>
        <fullName evidence="1">Uncharacterized protein</fullName>
    </submittedName>
</protein>
<dbReference type="EMBL" id="BAABHA010000004">
    <property type="protein sequence ID" value="GAA4381779.1"/>
    <property type="molecule type" value="Genomic_DNA"/>
</dbReference>
<evidence type="ECO:0000313" key="1">
    <source>
        <dbReference type="EMBL" id="GAA4381779.1"/>
    </source>
</evidence>
<comment type="caution">
    <text evidence="1">The sequence shown here is derived from an EMBL/GenBank/DDBJ whole genome shotgun (WGS) entry which is preliminary data.</text>
</comment>
<accession>A0ABP8IZS1</accession>
<name>A0ABP8IZS1_9BACT</name>
<gene>
    <name evidence="1" type="ORF">GCM10023186_21520</name>
</gene>
<sequence>MLLVQLAAHAGKLTALAGKYYCFHGGRETVKPILRLPKLGGPETGRKVRIQALMRKKVARQIVYLL</sequence>